<keyword evidence="3" id="KW-1003">Cell membrane</keyword>
<gene>
    <name evidence="9" type="ORF">SAMN04489732_109297</name>
</gene>
<dbReference type="Pfam" id="PF19300">
    <property type="entry name" value="BPD_transp_1_N"/>
    <property type="match status" value="1"/>
</dbReference>
<evidence type="ECO:0000259" key="8">
    <source>
        <dbReference type="PROSITE" id="PS50928"/>
    </source>
</evidence>
<feature type="transmembrane region" description="Helical" evidence="7">
    <location>
        <begin position="195"/>
        <end position="214"/>
    </location>
</feature>
<feature type="transmembrane region" description="Helical" evidence="7">
    <location>
        <begin position="151"/>
        <end position="175"/>
    </location>
</feature>
<comment type="similarity">
    <text evidence="7">Belongs to the binding-protein-dependent transport system permease family.</text>
</comment>
<accession>A0A1H8XYD4</accession>
<dbReference type="STRING" id="394193.SAMN04489732_109297"/>
<evidence type="ECO:0000256" key="5">
    <source>
        <dbReference type="ARBA" id="ARBA00022989"/>
    </source>
</evidence>
<evidence type="ECO:0000256" key="7">
    <source>
        <dbReference type="RuleBase" id="RU363032"/>
    </source>
</evidence>
<proteinExistence type="inferred from homology"/>
<dbReference type="GO" id="GO:0005886">
    <property type="term" value="C:plasma membrane"/>
    <property type="evidence" value="ECO:0007669"/>
    <property type="project" value="UniProtKB-SubCell"/>
</dbReference>
<name>A0A1H8XYD4_9PSEU</name>
<dbReference type="OrthoDB" id="9778910at2"/>
<feature type="transmembrane region" description="Helical" evidence="7">
    <location>
        <begin position="21"/>
        <end position="43"/>
    </location>
</feature>
<sequence length="334" mass="35303">MATLTGRRLRRSLPSGAPARFVLRRLGLLVITLILLSLLVFFAGQLLPGNPARAILGPLAPQSAVDELSRQLGTDRSLVVQYGQWIAHAVGGNLGLSYTFHQPVASFLGPALGRSALLALVAFAICVPVAVLAGVLAGLHAGKAIDRIIGVVGFSALALPEFVSGVLLILVLGVWAHAFPVQAVPPAGSGFAIQLYYLILPAVPLVIVLFGYLMRMVRAGVIETLAADCTRTAELKGLPRRRVIFRHVLRNALPPTITVLASQAGYVLGGLVVIEQLFHYPGIGSLIFTATQAKDFPMLEGGVLCLGVTFMIITLAADLLTAFLRPGSIEVSRT</sequence>
<feature type="transmembrane region" description="Helical" evidence="7">
    <location>
        <begin position="116"/>
        <end position="139"/>
    </location>
</feature>
<keyword evidence="6 7" id="KW-0472">Membrane</keyword>
<evidence type="ECO:0000256" key="1">
    <source>
        <dbReference type="ARBA" id="ARBA00004651"/>
    </source>
</evidence>
<feature type="transmembrane region" description="Helical" evidence="7">
    <location>
        <begin position="303"/>
        <end position="324"/>
    </location>
</feature>
<keyword evidence="4 7" id="KW-0812">Transmembrane</keyword>
<evidence type="ECO:0000256" key="3">
    <source>
        <dbReference type="ARBA" id="ARBA00022475"/>
    </source>
</evidence>
<feature type="domain" description="ABC transmembrane type-1" evidence="8">
    <location>
        <begin position="112"/>
        <end position="321"/>
    </location>
</feature>
<keyword evidence="10" id="KW-1185">Reference proteome</keyword>
<dbReference type="SUPFAM" id="SSF161098">
    <property type="entry name" value="MetI-like"/>
    <property type="match status" value="1"/>
</dbReference>
<dbReference type="Pfam" id="PF00528">
    <property type="entry name" value="BPD_transp_1"/>
    <property type="match status" value="1"/>
</dbReference>
<evidence type="ECO:0000256" key="6">
    <source>
        <dbReference type="ARBA" id="ARBA00023136"/>
    </source>
</evidence>
<evidence type="ECO:0000256" key="2">
    <source>
        <dbReference type="ARBA" id="ARBA00022448"/>
    </source>
</evidence>
<protein>
    <submittedName>
        <fullName evidence="9">Peptide/nickel transport system permease protein</fullName>
    </submittedName>
</protein>
<evidence type="ECO:0000313" key="9">
    <source>
        <dbReference type="EMBL" id="SEP44762.1"/>
    </source>
</evidence>
<keyword evidence="2 7" id="KW-0813">Transport</keyword>
<dbReference type="AlphaFoldDB" id="A0A1H8XYD4"/>
<dbReference type="PANTHER" id="PTHR43163:SF3">
    <property type="entry name" value="PEPTIDE ABC TRANSPORTER PERMEASE PROTEIN"/>
    <property type="match status" value="1"/>
</dbReference>
<dbReference type="PANTHER" id="PTHR43163">
    <property type="entry name" value="DIPEPTIDE TRANSPORT SYSTEM PERMEASE PROTEIN DPPB-RELATED"/>
    <property type="match status" value="1"/>
</dbReference>
<dbReference type="Proteomes" id="UP000198582">
    <property type="component" value="Unassembled WGS sequence"/>
</dbReference>
<comment type="subcellular location">
    <subcellularLocation>
        <location evidence="1 7">Cell membrane</location>
        <topology evidence="1 7">Multi-pass membrane protein</topology>
    </subcellularLocation>
</comment>
<dbReference type="InterPro" id="IPR045621">
    <property type="entry name" value="BPD_transp_1_N"/>
</dbReference>
<dbReference type="RefSeq" id="WP_091619116.1">
    <property type="nucleotide sequence ID" value="NZ_FOEF01000009.1"/>
</dbReference>
<dbReference type="CDD" id="cd06261">
    <property type="entry name" value="TM_PBP2"/>
    <property type="match status" value="1"/>
</dbReference>
<organism evidence="9 10">
    <name type="scientific">Amycolatopsis saalfeldensis</name>
    <dbReference type="NCBI Taxonomy" id="394193"/>
    <lineage>
        <taxon>Bacteria</taxon>
        <taxon>Bacillati</taxon>
        <taxon>Actinomycetota</taxon>
        <taxon>Actinomycetes</taxon>
        <taxon>Pseudonocardiales</taxon>
        <taxon>Pseudonocardiaceae</taxon>
        <taxon>Amycolatopsis</taxon>
    </lineage>
</organism>
<dbReference type="Gene3D" id="1.10.3720.10">
    <property type="entry name" value="MetI-like"/>
    <property type="match status" value="1"/>
</dbReference>
<keyword evidence="5 7" id="KW-1133">Transmembrane helix</keyword>
<dbReference type="InterPro" id="IPR000515">
    <property type="entry name" value="MetI-like"/>
</dbReference>
<evidence type="ECO:0000313" key="10">
    <source>
        <dbReference type="Proteomes" id="UP000198582"/>
    </source>
</evidence>
<dbReference type="GO" id="GO:0055085">
    <property type="term" value="P:transmembrane transport"/>
    <property type="evidence" value="ECO:0007669"/>
    <property type="project" value="InterPro"/>
</dbReference>
<reference evidence="9 10" key="1">
    <citation type="submission" date="2016-10" db="EMBL/GenBank/DDBJ databases">
        <authorList>
            <person name="de Groot N.N."/>
        </authorList>
    </citation>
    <scope>NUCLEOTIDE SEQUENCE [LARGE SCALE GENOMIC DNA]</scope>
    <source>
        <strain evidence="9 10">DSM 44993</strain>
    </source>
</reference>
<dbReference type="PROSITE" id="PS50928">
    <property type="entry name" value="ABC_TM1"/>
    <property type="match status" value="1"/>
</dbReference>
<dbReference type="EMBL" id="FOEF01000009">
    <property type="protein sequence ID" value="SEP44762.1"/>
    <property type="molecule type" value="Genomic_DNA"/>
</dbReference>
<dbReference type="InterPro" id="IPR035906">
    <property type="entry name" value="MetI-like_sf"/>
</dbReference>
<evidence type="ECO:0000256" key="4">
    <source>
        <dbReference type="ARBA" id="ARBA00022692"/>
    </source>
</evidence>